<evidence type="ECO:0000313" key="3">
    <source>
        <dbReference type="Proteomes" id="UP001595722"/>
    </source>
</evidence>
<sequence>MKPLFIAFLLLFPACGWADQPFLGENYAAKLIDQALQQKDLKWLPFPMPYRIDRAANSKEARFLSALADHRLLVREKETRMVTVEVNGAKRRKVQVGWLYNYPGADSSDITDEGFYYGFGRLKNIMEISKPYQIGEYYYVEAYVQWYVDDLQSWVQDAAFDGARTLRRSRESFSKPFERRVYLQYDGHSWAFWDGQPGQL</sequence>
<organism evidence="2 3">
    <name type="scientific">Bacterioplanoides pacificum</name>
    <dbReference type="NCBI Taxonomy" id="1171596"/>
    <lineage>
        <taxon>Bacteria</taxon>
        <taxon>Pseudomonadati</taxon>
        <taxon>Pseudomonadota</taxon>
        <taxon>Gammaproteobacteria</taxon>
        <taxon>Oceanospirillales</taxon>
        <taxon>Oceanospirillaceae</taxon>
        <taxon>Bacterioplanoides</taxon>
    </lineage>
</organism>
<evidence type="ECO:0000256" key="1">
    <source>
        <dbReference type="SAM" id="SignalP"/>
    </source>
</evidence>
<dbReference type="Proteomes" id="UP001595722">
    <property type="component" value="Unassembled WGS sequence"/>
</dbReference>
<evidence type="ECO:0000313" key="2">
    <source>
        <dbReference type="EMBL" id="MFC3680883.1"/>
    </source>
</evidence>
<comment type="caution">
    <text evidence="2">The sequence shown here is derived from an EMBL/GenBank/DDBJ whole genome shotgun (WGS) entry which is preliminary data.</text>
</comment>
<dbReference type="EMBL" id="JBHRYB010000013">
    <property type="protein sequence ID" value="MFC3680883.1"/>
    <property type="molecule type" value="Genomic_DNA"/>
</dbReference>
<keyword evidence="1" id="KW-0732">Signal</keyword>
<proteinExistence type="predicted"/>
<reference evidence="3" key="1">
    <citation type="journal article" date="2019" name="Int. J. Syst. Evol. Microbiol.">
        <title>The Global Catalogue of Microorganisms (GCM) 10K type strain sequencing project: providing services to taxonomists for standard genome sequencing and annotation.</title>
        <authorList>
            <consortium name="The Broad Institute Genomics Platform"/>
            <consortium name="The Broad Institute Genome Sequencing Center for Infectious Disease"/>
            <person name="Wu L."/>
            <person name="Ma J."/>
        </authorList>
    </citation>
    <scope>NUCLEOTIDE SEQUENCE [LARGE SCALE GENOMIC DNA]</scope>
    <source>
        <strain evidence="3">KCTC 42424</strain>
    </source>
</reference>
<gene>
    <name evidence="2" type="ORF">ACFOMG_12310</name>
</gene>
<accession>A0ABV7VTP9</accession>
<dbReference type="RefSeq" id="WP_376866986.1">
    <property type="nucleotide sequence ID" value="NZ_JBHRYB010000013.1"/>
</dbReference>
<feature type="signal peptide" evidence="1">
    <location>
        <begin position="1"/>
        <end position="18"/>
    </location>
</feature>
<protein>
    <submittedName>
        <fullName evidence="2">Uncharacterized protein</fullName>
    </submittedName>
</protein>
<keyword evidence="3" id="KW-1185">Reference proteome</keyword>
<feature type="chain" id="PRO_5047184927" evidence="1">
    <location>
        <begin position="19"/>
        <end position="200"/>
    </location>
</feature>
<name>A0ABV7VTP9_9GAMM</name>